<feature type="transmembrane region" description="Helical" evidence="7">
    <location>
        <begin position="380"/>
        <end position="404"/>
    </location>
</feature>
<feature type="transmembrane region" description="Helical" evidence="7">
    <location>
        <begin position="323"/>
        <end position="342"/>
    </location>
</feature>
<dbReference type="InterPro" id="IPR011701">
    <property type="entry name" value="MFS"/>
</dbReference>
<evidence type="ECO:0000259" key="8">
    <source>
        <dbReference type="PROSITE" id="PS50850"/>
    </source>
</evidence>
<keyword evidence="4 7" id="KW-0812">Transmembrane</keyword>
<keyword evidence="5 7" id="KW-1133">Transmembrane helix</keyword>
<dbReference type="SUPFAM" id="SSF103473">
    <property type="entry name" value="MFS general substrate transporter"/>
    <property type="match status" value="1"/>
</dbReference>
<reference evidence="9" key="1">
    <citation type="journal article" date="2014" name="Int. J. Syst. Evol. Microbiol.">
        <title>Complete genome sequence of Corynebacterium casei LMG S-19264T (=DSM 44701T), isolated from a smear-ripened cheese.</title>
        <authorList>
            <consortium name="US DOE Joint Genome Institute (JGI-PGF)"/>
            <person name="Walter F."/>
            <person name="Albersmeier A."/>
            <person name="Kalinowski J."/>
            <person name="Ruckert C."/>
        </authorList>
    </citation>
    <scope>NUCLEOTIDE SEQUENCE</scope>
    <source>
        <strain evidence="9">CGMCC 4.7308</strain>
    </source>
</reference>
<dbReference type="Gene3D" id="1.20.1720.10">
    <property type="entry name" value="Multidrug resistance protein D"/>
    <property type="match status" value="1"/>
</dbReference>
<dbReference type="InterPro" id="IPR036259">
    <property type="entry name" value="MFS_trans_sf"/>
</dbReference>
<evidence type="ECO:0000313" key="9">
    <source>
        <dbReference type="EMBL" id="GGL97256.1"/>
    </source>
</evidence>
<feature type="domain" description="Major facilitator superfamily (MFS) profile" evidence="8">
    <location>
        <begin position="35"/>
        <end position="484"/>
    </location>
</feature>
<proteinExistence type="predicted"/>
<evidence type="ECO:0000256" key="2">
    <source>
        <dbReference type="ARBA" id="ARBA00022448"/>
    </source>
</evidence>
<dbReference type="Pfam" id="PF07690">
    <property type="entry name" value="MFS_1"/>
    <property type="match status" value="1"/>
</dbReference>
<evidence type="ECO:0000256" key="3">
    <source>
        <dbReference type="ARBA" id="ARBA00022475"/>
    </source>
</evidence>
<evidence type="ECO:0000313" key="10">
    <source>
        <dbReference type="Proteomes" id="UP000655208"/>
    </source>
</evidence>
<evidence type="ECO:0000256" key="4">
    <source>
        <dbReference type="ARBA" id="ARBA00022692"/>
    </source>
</evidence>
<comment type="caution">
    <text evidence="9">The sequence shown here is derived from an EMBL/GenBank/DDBJ whole genome shotgun (WGS) entry which is preliminary data.</text>
</comment>
<keyword evidence="6 7" id="KW-0472">Membrane</keyword>
<keyword evidence="3" id="KW-1003">Cell membrane</keyword>
<dbReference type="CDD" id="cd17321">
    <property type="entry name" value="MFS_MMR_MDR_like"/>
    <property type="match status" value="1"/>
</dbReference>
<keyword evidence="10" id="KW-1185">Reference proteome</keyword>
<feature type="transmembrane region" description="Helical" evidence="7">
    <location>
        <begin position="35"/>
        <end position="57"/>
    </location>
</feature>
<dbReference type="GO" id="GO:0005886">
    <property type="term" value="C:plasma membrane"/>
    <property type="evidence" value="ECO:0007669"/>
    <property type="project" value="UniProtKB-SubCell"/>
</dbReference>
<dbReference type="Gene3D" id="1.20.1250.20">
    <property type="entry name" value="MFS general substrate transporter like domains"/>
    <property type="match status" value="1"/>
</dbReference>
<feature type="transmembrane region" description="Helical" evidence="7">
    <location>
        <begin position="425"/>
        <end position="444"/>
    </location>
</feature>
<dbReference type="NCBIfam" id="TIGR00711">
    <property type="entry name" value="efflux_EmrB"/>
    <property type="match status" value="1"/>
</dbReference>
<dbReference type="GO" id="GO:0022857">
    <property type="term" value="F:transmembrane transporter activity"/>
    <property type="evidence" value="ECO:0007669"/>
    <property type="project" value="InterPro"/>
</dbReference>
<feature type="transmembrane region" description="Helical" evidence="7">
    <location>
        <begin position="292"/>
        <end position="311"/>
    </location>
</feature>
<protein>
    <submittedName>
        <fullName evidence="9">MFS transporter</fullName>
    </submittedName>
</protein>
<accession>A0A917WF43</accession>
<sequence length="491" mass="49109">MTDRTGHGDAAVEPAAGGGSDGGAVAFGTRRGRGVLWATVLGSGVAQLDATVVTVALPRIGTDLDAGLVALQWTVNAYTLTLSGLLLLGGSLGDRLGRRRVFLFGVLWFTVASIGCAAAPTAAALVALRALQGVGAALLTPGSLAILQAVFRPADRATAVGAWSGLGGVASAIGPVLGGLLVGLAGWGWRLAFLINVPLAAVVVLLAVRFVPETRDEQAGGRVDVGGTVLAALGLAGVVLGLTDGPAHGWGPVPVVAVAAGVLLLAGFVALEGRLRHPLMPLSLWRDREFAAANLVTLAVYAALSGALFLLPVQLQRVLGYTPVQAGTAVLPITAVMLLLSARMGRWAARIGPRLPMTVGPLVAGTGLALLARVGPGSGFLGAVLPALLVFALGLSTTVAPLTATVLAAAPQHWVGIASAVNNDVARVAGLLAVAVLPGLAGLTPEAYQDPASLSAAFRHAVLIAGALCAAGGLLAALTIRNPLATPEPVR</sequence>
<feature type="transmembrane region" description="Helical" evidence="7">
    <location>
        <begin position="191"/>
        <end position="211"/>
    </location>
</feature>
<dbReference type="InterPro" id="IPR004638">
    <property type="entry name" value="EmrB-like"/>
</dbReference>
<feature type="transmembrane region" description="Helical" evidence="7">
    <location>
        <begin position="163"/>
        <end position="185"/>
    </location>
</feature>
<evidence type="ECO:0000256" key="5">
    <source>
        <dbReference type="ARBA" id="ARBA00022989"/>
    </source>
</evidence>
<feature type="transmembrane region" description="Helical" evidence="7">
    <location>
        <begin position="456"/>
        <end position="478"/>
    </location>
</feature>
<feature type="transmembrane region" description="Helical" evidence="7">
    <location>
        <begin position="249"/>
        <end position="271"/>
    </location>
</feature>
<feature type="transmembrane region" description="Helical" evidence="7">
    <location>
        <begin position="223"/>
        <end position="243"/>
    </location>
</feature>
<organism evidence="9 10">
    <name type="scientific">Nakamurella endophytica</name>
    <dbReference type="NCBI Taxonomy" id="1748367"/>
    <lineage>
        <taxon>Bacteria</taxon>
        <taxon>Bacillati</taxon>
        <taxon>Actinomycetota</taxon>
        <taxon>Actinomycetes</taxon>
        <taxon>Nakamurellales</taxon>
        <taxon>Nakamurellaceae</taxon>
        <taxon>Nakamurella</taxon>
    </lineage>
</organism>
<dbReference type="EMBL" id="BMNA01000003">
    <property type="protein sequence ID" value="GGL97256.1"/>
    <property type="molecule type" value="Genomic_DNA"/>
</dbReference>
<dbReference type="InterPro" id="IPR020846">
    <property type="entry name" value="MFS_dom"/>
</dbReference>
<evidence type="ECO:0000256" key="1">
    <source>
        <dbReference type="ARBA" id="ARBA00004651"/>
    </source>
</evidence>
<feature type="transmembrane region" description="Helical" evidence="7">
    <location>
        <begin position="101"/>
        <end position="128"/>
    </location>
</feature>
<gene>
    <name evidence="9" type="ORF">GCM10011594_16200</name>
</gene>
<comment type="subcellular location">
    <subcellularLocation>
        <location evidence="1">Cell membrane</location>
        <topology evidence="1">Multi-pass membrane protein</topology>
    </subcellularLocation>
</comment>
<dbReference type="PANTHER" id="PTHR42718">
    <property type="entry name" value="MAJOR FACILITATOR SUPERFAMILY MULTIDRUG TRANSPORTER MFSC"/>
    <property type="match status" value="1"/>
</dbReference>
<dbReference type="RefSeq" id="WP_229674172.1">
    <property type="nucleotide sequence ID" value="NZ_BMNA01000003.1"/>
</dbReference>
<keyword evidence="2" id="KW-0813">Transport</keyword>
<feature type="transmembrane region" description="Helical" evidence="7">
    <location>
        <begin position="69"/>
        <end position="89"/>
    </location>
</feature>
<dbReference type="PROSITE" id="PS50850">
    <property type="entry name" value="MFS"/>
    <property type="match status" value="1"/>
</dbReference>
<reference evidence="9" key="2">
    <citation type="submission" date="2020-09" db="EMBL/GenBank/DDBJ databases">
        <authorList>
            <person name="Sun Q."/>
            <person name="Zhou Y."/>
        </authorList>
    </citation>
    <scope>NUCLEOTIDE SEQUENCE</scope>
    <source>
        <strain evidence="9">CGMCC 4.7308</strain>
    </source>
</reference>
<name>A0A917WF43_9ACTN</name>
<evidence type="ECO:0000256" key="6">
    <source>
        <dbReference type="ARBA" id="ARBA00023136"/>
    </source>
</evidence>
<dbReference type="Proteomes" id="UP000655208">
    <property type="component" value="Unassembled WGS sequence"/>
</dbReference>
<feature type="transmembrane region" description="Helical" evidence="7">
    <location>
        <begin position="354"/>
        <end position="374"/>
    </location>
</feature>
<feature type="transmembrane region" description="Helical" evidence="7">
    <location>
        <begin position="134"/>
        <end position="151"/>
    </location>
</feature>
<dbReference type="AlphaFoldDB" id="A0A917WF43"/>
<evidence type="ECO:0000256" key="7">
    <source>
        <dbReference type="SAM" id="Phobius"/>
    </source>
</evidence>
<dbReference type="PANTHER" id="PTHR42718:SF42">
    <property type="entry name" value="EXPORT PROTEIN"/>
    <property type="match status" value="1"/>
</dbReference>